<dbReference type="Proteomes" id="UP000251123">
    <property type="component" value="Unassembled WGS sequence"/>
</dbReference>
<feature type="transmembrane region" description="Helical" evidence="1">
    <location>
        <begin position="12"/>
        <end position="30"/>
    </location>
</feature>
<evidence type="ECO:0000313" key="2">
    <source>
        <dbReference type="EMBL" id="SPX53767.1"/>
    </source>
</evidence>
<proteinExistence type="predicted"/>
<evidence type="ECO:0000313" key="3">
    <source>
        <dbReference type="Proteomes" id="UP000251123"/>
    </source>
</evidence>
<reference evidence="2 3" key="1">
    <citation type="submission" date="2018-06" db="EMBL/GenBank/DDBJ databases">
        <authorList>
            <consortium name="Pathogen Informatics"/>
            <person name="Doyle S."/>
        </authorList>
    </citation>
    <scope>NUCLEOTIDE SEQUENCE [LARGE SCALE GENOMIC DNA]</scope>
    <source>
        <strain evidence="2 3">NCTC9601</strain>
    </source>
</reference>
<gene>
    <name evidence="2" type="ORF">NCTC9601_00898</name>
</gene>
<evidence type="ECO:0000256" key="1">
    <source>
        <dbReference type="SAM" id="Phobius"/>
    </source>
</evidence>
<protein>
    <submittedName>
        <fullName evidence="2">Chloride channel protein</fullName>
    </submittedName>
</protein>
<accession>A0A2X1QPV4</accession>
<organism evidence="2 3">
    <name type="scientific">Klebsiella pneumoniae</name>
    <dbReference type="NCBI Taxonomy" id="573"/>
    <lineage>
        <taxon>Bacteria</taxon>
        <taxon>Pseudomonadati</taxon>
        <taxon>Pseudomonadota</taxon>
        <taxon>Gammaproteobacteria</taxon>
        <taxon>Enterobacterales</taxon>
        <taxon>Enterobacteriaceae</taxon>
        <taxon>Klebsiella/Raoultella group</taxon>
        <taxon>Klebsiella</taxon>
        <taxon>Klebsiella pneumoniae complex</taxon>
    </lineage>
</organism>
<dbReference type="EMBL" id="UASN01000010">
    <property type="protein sequence ID" value="SPX53767.1"/>
    <property type="molecule type" value="Genomic_DNA"/>
</dbReference>
<dbReference type="AlphaFoldDB" id="A0A2X1QPV4"/>
<keyword evidence="1" id="KW-0812">Transmembrane</keyword>
<keyword evidence="1" id="KW-0472">Membrane</keyword>
<keyword evidence="1" id="KW-1133">Transmembrane helix</keyword>
<sequence length="47" mass="5090">MQQLAFSQTLTAADFLLIALVKLAALVSCLSQRLSRRANFPGGVRRG</sequence>
<name>A0A2X1QPV4_KLEPN</name>